<dbReference type="InterPro" id="IPR001881">
    <property type="entry name" value="EGF-like_Ca-bd_dom"/>
</dbReference>
<keyword evidence="3 7" id="KW-0245">EGF-like domain</keyword>
<dbReference type="SMART" id="SM00181">
    <property type="entry name" value="EGF"/>
    <property type="match status" value="8"/>
</dbReference>
<dbReference type="InterPro" id="IPR009030">
    <property type="entry name" value="Growth_fac_rcpt_cys_sf"/>
</dbReference>
<evidence type="ECO:0000256" key="6">
    <source>
        <dbReference type="ARBA" id="ARBA00023180"/>
    </source>
</evidence>
<evidence type="ECO:0000256" key="3">
    <source>
        <dbReference type="ARBA" id="ARBA00022536"/>
    </source>
</evidence>
<dbReference type="SMART" id="SM00179">
    <property type="entry name" value="EGF_CA"/>
    <property type="match status" value="8"/>
</dbReference>
<dbReference type="InterPro" id="IPR051145">
    <property type="entry name" value="GAS-SHBG-PROS"/>
</dbReference>
<protein>
    <submittedName>
        <fullName evidence="10">Oidioi.mRNA.OKI2018_I69.PAR.g11151.t1.cds</fullName>
    </submittedName>
</protein>
<evidence type="ECO:0000256" key="8">
    <source>
        <dbReference type="SAM" id="MobiDB-lite"/>
    </source>
</evidence>
<feature type="domain" description="EGF-like" evidence="9">
    <location>
        <begin position="577"/>
        <end position="616"/>
    </location>
</feature>
<dbReference type="PROSITE" id="PS01186">
    <property type="entry name" value="EGF_2"/>
    <property type="match status" value="1"/>
</dbReference>
<keyword evidence="6" id="KW-0325">Glycoprotein</keyword>
<feature type="domain" description="EGF-like" evidence="9">
    <location>
        <begin position="749"/>
        <end position="789"/>
    </location>
</feature>
<feature type="region of interest" description="Disordered" evidence="8">
    <location>
        <begin position="275"/>
        <end position="325"/>
    </location>
</feature>
<evidence type="ECO:0000256" key="7">
    <source>
        <dbReference type="PROSITE-ProRule" id="PRU00076"/>
    </source>
</evidence>
<evidence type="ECO:0000259" key="9">
    <source>
        <dbReference type="PROSITE" id="PS50026"/>
    </source>
</evidence>
<organism evidence="10 11">
    <name type="scientific">Oikopleura dioica</name>
    <name type="common">Tunicate</name>
    <dbReference type="NCBI Taxonomy" id="34765"/>
    <lineage>
        <taxon>Eukaryota</taxon>
        <taxon>Metazoa</taxon>
        <taxon>Chordata</taxon>
        <taxon>Tunicata</taxon>
        <taxon>Appendicularia</taxon>
        <taxon>Copelata</taxon>
        <taxon>Oikopleuridae</taxon>
        <taxon>Oikopleura</taxon>
    </lineage>
</organism>
<gene>
    <name evidence="10" type="ORF">OKIOD_LOCUS2709</name>
</gene>
<dbReference type="Gene3D" id="2.10.25.10">
    <property type="entry name" value="Laminin"/>
    <property type="match status" value="8"/>
</dbReference>
<feature type="domain" description="EGF-like" evidence="9">
    <location>
        <begin position="620"/>
        <end position="659"/>
    </location>
</feature>
<dbReference type="CDD" id="cd00054">
    <property type="entry name" value="EGF_CA"/>
    <property type="match status" value="3"/>
</dbReference>
<feature type="domain" description="EGF-like" evidence="9">
    <location>
        <begin position="452"/>
        <end position="488"/>
    </location>
</feature>
<keyword evidence="11" id="KW-1185">Reference proteome</keyword>
<dbReference type="SUPFAM" id="SSF57184">
    <property type="entry name" value="Growth factor receptor domain"/>
    <property type="match status" value="3"/>
</dbReference>
<keyword evidence="5" id="KW-1015">Disulfide bond</keyword>
<dbReference type="InterPro" id="IPR000742">
    <property type="entry name" value="EGF"/>
</dbReference>
<dbReference type="InterPro" id="IPR000152">
    <property type="entry name" value="EGF-type_Asp/Asn_hydroxyl_site"/>
</dbReference>
<evidence type="ECO:0000256" key="5">
    <source>
        <dbReference type="ARBA" id="ARBA00023157"/>
    </source>
</evidence>
<comment type="subcellular location">
    <subcellularLocation>
        <location evidence="1">Secreted</location>
    </subcellularLocation>
</comment>
<dbReference type="Pfam" id="PF07645">
    <property type="entry name" value="EGF_CA"/>
    <property type="match status" value="8"/>
</dbReference>
<dbReference type="PANTHER" id="PTHR24040:SF16">
    <property type="entry name" value="FIBRILLIN-2-LIKE PROTEIN"/>
    <property type="match status" value="1"/>
</dbReference>
<dbReference type="PROSITE" id="PS01187">
    <property type="entry name" value="EGF_CA"/>
    <property type="match status" value="3"/>
</dbReference>
<keyword evidence="2" id="KW-0964">Secreted</keyword>
<dbReference type="EMBL" id="OU015568">
    <property type="protein sequence ID" value="CAG5086241.1"/>
    <property type="molecule type" value="Genomic_DNA"/>
</dbReference>
<feature type="domain" description="EGF-like" evidence="9">
    <location>
        <begin position="492"/>
        <end position="530"/>
    </location>
</feature>
<accession>A0ABN7RUE5</accession>
<keyword evidence="4" id="KW-0677">Repeat</keyword>
<sequence length="900" mass="97157">MKIAFGLLGLSAASHFRAGSLQYRKSSTPGKMEVTRYMGWRRYADGYGGCTQAHIDAGTLANMGSEYISGIGSVSATYAVTNIEDSPTVDSNSHFCFGSYTFEINLGSVTSFDHTYSGCCTITLTGDNGSTFGGGFGYKAQVRDVNNSSPQFTSPPIWYIMDGCGGQTYHVNPVDPEGDTVRCRWSTSSESHAMAWNSNLQQFSLDEENCIVTYHPEYDLYGQGSKPVAVQVEDFDSDGNLLHSVPLGFVGVVFTPDIEASRKSLRKNPLYAGLIEGTDDHDEHHDEGRRRRSPDHFSPALSRHVRSTEPDHCLGKPSFGGKSPAQGEERVWVWVPGLEIVVEWATSYSIGGNTLTNISRYQFSRPTGMTCSAFNSDGEATCRWLPTAEQASQGEHPHCVVVYDPYGRASDRQCVTLRVYPPCDPGTERVGSVCLPICNSGYERDADGNCVDIDECASGPCSAIEDCNNTPGSYFCSCINGYSANSAGTCVDVDECAAGLHSCATTETCTNTVGSFTCPCSGGYERNASGVCVNIDECARGTDTCNDVTEVCNDTQGSYTCSCATGYAANSAGTCIDVNECTSGSHTCAATVETCVNNIGSFTCSCSGGYERNDAGVCVNIDECARGTDSCNDITEVCNDNPGSFTCSCALGYSADASGTCVDVDECAAETHTCSPTIETCVNNIGSFTCPCSTGYERNDAGVCVDIDECARETDTCTETIETCVNTIGSFDCPCSSGYERGADGICVDIDECAREIDTCHPEKERCDNLIGSYECICLPMSYDDAMSTIRDWIAMTHEVVADHGRAFKFRVRTDKLLRNALLSYDANCTTAYDTDRIGKNDFAIWEKQAVRSEDHCTQATTVKAGLNAWVDNYACMDKKTSRQTHRVSKFIEKITNPYC</sequence>
<comment type="caution">
    <text evidence="7">Lacks conserved residue(s) required for the propagation of feature annotation.</text>
</comment>
<dbReference type="Proteomes" id="UP001158576">
    <property type="component" value="Chromosome PAR"/>
</dbReference>
<dbReference type="InterPro" id="IPR018097">
    <property type="entry name" value="EGF_Ca-bd_CS"/>
</dbReference>
<dbReference type="InterPro" id="IPR049883">
    <property type="entry name" value="NOTCH1_EGF-like"/>
</dbReference>
<evidence type="ECO:0000313" key="11">
    <source>
        <dbReference type="Proteomes" id="UP001158576"/>
    </source>
</evidence>
<evidence type="ECO:0000256" key="2">
    <source>
        <dbReference type="ARBA" id="ARBA00022525"/>
    </source>
</evidence>
<proteinExistence type="predicted"/>
<reference evidence="10 11" key="1">
    <citation type="submission" date="2021-04" db="EMBL/GenBank/DDBJ databases">
        <authorList>
            <person name="Bliznina A."/>
        </authorList>
    </citation>
    <scope>NUCLEOTIDE SEQUENCE [LARGE SCALE GENOMIC DNA]</scope>
</reference>
<name>A0ABN7RUE5_OIKDI</name>
<evidence type="ECO:0000256" key="1">
    <source>
        <dbReference type="ARBA" id="ARBA00004613"/>
    </source>
</evidence>
<evidence type="ECO:0000256" key="4">
    <source>
        <dbReference type="ARBA" id="ARBA00022737"/>
    </source>
</evidence>
<evidence type="ECO:0000313" key="10">
    <source>
        <dbReference type="EMBL" id="CAG5086241.1"/>
    </source>
</evidence>
<dbReference type="PROSITE" id="PS50026">
    <property type="entry name" value="EGF_3"/>
    <property type="match status" value="5"/>
</dbReference>
<dbReference type="PANTHER" id="PTHR24040">
    <property type="entry name" value="LAMININ G-LIKE DOMAIN-CONTAINING PROTEIN"/>
    <property type="match status" value="1"/>
</dbReference>
<dbReference type="PROSITE" id="PS00010">
    <property type="entry name" value="ASX_HYDROXYL"/>
    <property type="match status" value="7"/>
</dbReference>